<dbReference type="STRING" id="461836.A0A0L0D223"/>
<dbReference type="Proteomes" id="UP000054408">
    <property type="component" value="Unassembled WGS sequence"/>
</dbReference>
<organism evidence="1 2">
    <name type="scientific">Thecamonas trahens ATCC 50062</name>
    <dbReference type="NCBI Taxonomy" id="461836"/>
    <lineage>
        <taxon>Eukaryota</taxon>
        <taxon>Apusozoa</taxon>
        <taxon>Apusomonadida</taxon>
        <taxon>Apusomonadidae</taxon>
        <taxon>Thecamonas</taxon>
    </lineage>
</organism>
<dbReference type="OrthoDB" id="525027at2759"/>
<name>A0A0L0D223_THETB</name>
<reference evidence="1 2" key="1">
    <citation type="submission" date="2010-05" db="EMBL/GenBank/DDBJ databases">
        <title>The Genome Sequence of Thecamonas trahens ATCC 50062.</title>
        <authorList>
            <consortium name="The Broad Institute Genome Sequencing Platform"/>
            <person name="Russ C."/>
            <person name="Cuomo C."/>
            <person name="Shea T."/>
            <person name="Young S.K."/>
            <person name="Zeng Q."/>
            <person name="Koehrsen M."/>
            <person name="Haas B."/>
            <person name="Borodovsky M."/>
            <person name="Guigo R."/>
            <person name="Alvarado L."/>
            <person name="Berlin A."/>
            <person name="Bochicchio J."/>
            <person name="Borenstein D."/>
            <person name="Chapman S."/>
            <person name="Chen Z."/>
            <person name="Freedman E."/>
            <person name="Gellesch M."/>
            <person name="Goldberg J."/>
            <person name="Griggs A."/>
            <person name="Gujja S."/>
            <person name="Heilman E."/>
            <person name="Heiman D."/>
            <person name="Hepburn T."/>
            <person name="Howarth C."/>
            <person name="Jen D."/>
            <person name="Larson L."/>
            <person name="Mehta T."/>
            <person name="Park D."/>
            <person name="Pearson M."/>
            <person name="Roberts A."/>
            <person name="Saif S."/>
            <person name="Shenoy N."/>
            <person name="Sisk P."/>
            <person name="Stolte C."/>
            <person name="Sykes S."/>
            <person name="Thomson T."/>
            <person name="Walk T."/>
            <person name="White J."/>
            <person name="Yandava C."/>
            <person name="Burger G."/>
            <person name="Gray M.W."/>
            <person name="Holland P.W.H."/>
            <person name="King N."/>
            <person name="Lang F.B.F."/>
            <person name="Roger A.J."/>
            <person name="Ruiz-Trillo I."/>
            <person name="Lander E."/>
            <person name="Nusbaum C."/>
        </authorList>
    </citation>
    <scope>NUCLEOTIDE SEQUENCE [LARGE SCALE GENOMIC DNA]</scope>
    <source>
        <strain evidence="1 2">ATCC 50062</strain>
    </source>
</reference>
<evidence type="ECO:0000313" key="1">
    <source>
        <dbReference type="EMBL" id="KNC46327.1"/>
    </source>
</evidence>
<dbReference type="GO" id="GO:0006351">
    <property type="term" value="P:DNA-templated transcription"/>
    <property type="evidence" value="ECO:0007669"/>
    <property type="project" value="InterPro"/>
</dbReference>
<evidence type="ECO:0000313" key="2">
    <source>
        <dbReference type="Proteomes" id="UP000054408"/>
    </source>
</evidence>
<dbReference type="EMBL" id="GL349442">
    <property type="protein sequence ID" value="KNC46327.1"/>
    <property type="molecule type" value="Genomic_DNA"/>
</dbReference>
<dbReference type="RefSeq" id="XP_013760620.1">
    <property type="nucleotide sequence ID" value="XM_013905166.1"/>
</dbReference>
<dbReference type="GeneID" id="25562431"/>
<dbReference type="InterPro" id="IPR022709">
    <property type="entry name" value="SCAI"/>
</dbReference>
<dbReference type="Pfam" id="PF12070">
    <property type="entry name" value="SCAI"/>
    <property type="match status" value="1"/>
</dbReference>
<dbReference type="GO" id="GO:0003714">
    <property type="term" value="F:transcription corepressor activity"/>
    <property type="evidence" value="ECO:0007669"/>
    <property type="project" value="InterPro"/>
</dbReference>
<dbReference type="PANTHER" id="PTHR21243">
    <property type="entry name" value="PROTEIN SCAI"/>
    <property type="match status" value="1"/>
</dbReference>
<gene>
    <name evidence="1" type="ORF">AMSG_02779</name>
</gene>
<dbReference type="AlphaFoldDB" id="A0A0L0D223"/>
<keyword evidence="2" id="KW-1185">Reference proteome</keyword>
<protein>
    <submittedName>
        <fullName evidence="1">SCAI-family protein</fullName>
    </submittedName>
</protein>
<accession>A0A0L0D223</accession>
<sequence length="326" mass="33565">MLSLEAAPLDVDGALSSPVANPHKYVLYSPSVAQLLTFATCALKESSSSGVLFLYILGETTGAAPKLSAGDTSAAAAAASSGDEGTVAMTEDAARQTGTSLLASAGVALAPHSTGTQTAEWRDALTPGDLAVLARRPLFCEIDVAGAIGFLDLVDMANVFGSPVAVVVAGAQLPPNWPEHLGSPLSLFLTDPLTAFMALTGVASVAKETYDMAATVVAAAQDTVLAVMEEALSRGDQADDLDAAALIFFSGDSFLSRHVARLAFYLAVCAMHGEISKDLASIVPQMRPSLPDAIVRAESVLEHVIQLASTLSVTLQFNDVSMVVVS</sequence>
<proteinExistence type="predicted"/>